<feature type="compositionally biased region" description="Basic and acidic residues" evidence="1">
    <location>
        <begin position="231"/>
        <end position="247"/>
    </location>
</feature>
<proteinExistence type="predicted"/>
<reference evidence="2 3" key="1">
    <citation type="submission" date="2016-02" db="EMBL/GenBank/DDBJ databases">
        <title>Genome analysis of coral dinoflagellate symbionts highlights evolutionary adaptations to a symbiotic lifestyle.</title>
        <authorList>
            <person name="Aranda M."/>
            <person name="Li Y."/>
            <person name="Liew Y.J."/>
            <person name="Baumgarten S."/>
            <person name="Simakov O."/>
            <person name="Wilson M."/>
            <person name="Piel J."/>
            <person name="Ashoor H."/>
            <person name="Bougouffa S."/>
            <person name="Bajic V.B."/>
            <person name="Ryu T."/>
            <person name="Ravasi T."/>
            <person name="Bayer T."/>
            <person name="Micklem G."/>
            <person name="Kim H."/>
            <person name="Bhak J."/>
            <person name="Lajeunesse T.C."/>
            <person name="Voolstra C.R."/>
        </authorList>
    </citation>
    <scope>NUCLEOTIDE SEQUENCE [LARGE SCALE GENOMIC DNA]</scope>
    <source>
        <strain evidence="2 3">CCMP2467</strain>
    </source>
</reference>
<evidence type="ECO:0000256" key="1">
    <source>
        <dbReference type="SAM" id="MobiDB-lite"/>
    </source>
</evidence>
<feature type="region of interest" description="Disordered" evidence="1">
    <location>
        <begin position="167"/>
        <end position="188"/>
    </location>
</feature>
<dbReference type="Proteomes" id="UP000186817">
    <property type="component" value="Unassembled WGS sequence"/>
</dbReference>
<evidence type="ECO:0000313" key="2">
    <source>
        <dbReference type="EMBL" id="OLQ00884.1"/>
    </source>
</evidence>
<gene>
    <name evidence="2" type="ORF">AK812_SmicGene16425</name>
</gene>
<feature type="compositionally biased region" description="Acidic residues" evidence="1">
    <location>
        <begin position="248"/>
        <end position="258"/>
    </location>
</feature>
<feature type="compositionally biased region" description="Basic and acidic residues" evidence="1">
    <location>
        <begin position="174"/>
        <end position="188"/>
    </location>
</feature>
<sequence>MGRRLQQDSEASLSEDWGGPKECNYVTPQEAGDMGYPGMEKLTDESWTAESGDADGKHVLCYAYGPAFAKYEKGQVGAWKYNEETSMIEFWYSKSHCPGMCTSCCNKNKGNEPHSVLNKKLNPSANQNAIMTYELVNKFQDLGSHLCLRHQQCHSQVSVVEADRGLPPATASRMEPEGMKSDAQKRVSRQRRFDLGESWLARRVEKRPYQIAPRPVRLLRRLSREEDARREAEVRQLVEQPNWRELEPADADDDEDWQATDIEDFRLFDLMEEDTSEQSAS</sequence>
<accession>A0A1Q9E0B9</accession>
<feature type="region of interest" description="Disordered" evidence="1">
    <location>
        <begin position="1"/>
        <end position="21"/>
    </location>
</feature>
<dbReference type="EMBL" id="LSRX01000312">
    <property type="protein sequence ID" value="OLQ00884.1"/>
    <property type="molecule type" value="Genomic_DNA"/>
</dbReference>
<name>A0A1Q9E0B9_SYMMI</name>
<dbReference type="OrthoDB" id="416669at2759"/>
<keyword evidence="3" id="KW-1185">Reference proteome</keyword>
<evidence type="ECO:0000313" key="3">
    <source>
        <dbReference type="Proteomes" id="UP000186817"/>
    </source>
</evidence>
<organism evidence="2 3">
    <name type="scientific">Symbiodinium microadriaticum</name>
    <name type="common">Dinoflagellate</name>
    <name type="synonym">Zooxanthella microadriatica</name>
    <dbReference type="NCBI Taxonomy" id="2951"/>
    <lineage>
        <taxon>Eukaryota</taxon>
        <taxon>Sar</taxon>
        <taxon>Alveolata</taxon>
        <taxon>Dinophyceae</taxon>
        <taxon>Suessiales</taxon>
        <taxon>Symbiodiniaceae</taxon>
        <taxon>Symbiodinium</taxon>
    </lineage>
</organism>
<feature type="region of interest" description="Disordered" evidence="1">
    <location>
        <begin position="231"/>
        <end position="258"/>
    </location>
</feature>
<comment type="caution">
    <text evidence="2">The sequence shown here is derived from an EMBL/GenBank/DDBJ whole genome shotgun (WGS) entry which is preliminary data.</text>
</comment>
<protein>
    <submittedName>
        <fullName evidence="2">Uncharacterized protein</fullName>
    </submittedName>
</protein>
<dbReference type="AlphaFoldDB" id="A0A1Q9E0B9"/>